<gene>
    <name evidence="1" type="ORF">GCM10023329_05830</name>
</gene>
<dbReference type="RefSeq" id="WP_345609011.1">
    <property type="nucleotide sequence ID" value="NZ_BAABJV010000001.1"/>
</dbReference>
<protein>
    <recommendedName>
        <fullName evidence="3">HTH cro/C1-type domain-containing protein</fullName>
    </recommendedName>
</protein>
<sequence length="243" mass="26165">MSERSAADPVRTAGRIRSLLERAGLEGEDPLRVEGEGGLSYASGLPVEDVQALLRGQRLPLGDGGGAADPVEERHRRVVARIVFLRRTRLRTTSDGQRRAYSLADIAAGAGTSAQWLDKMIKTGKAPNLDHAAGIADFFGESIEFLVAEPAEALDRVLQRIHKDLLERTVARQEEHIERLRNADALASVGSAGSGAPTGSDLGIVGYAARAFADVPDDTAQPIIALIESIARRSREERARESR</sequence>
<name>A0ABP8ZQY6_9ACTN</name>
<evidence type="ECO:0000313" key="2">
    <source>
        <dbReference type="Proteomes" id="UP001501147"/>
    </source>
</evidence>
<reference evidence="2" key="1">
    <citation type="journal article" date="2019" name="Int. J. Syst. Evol. Microbiol.">
        <title>The Global Catalogue of Microorganisms (GCM) 10K type strain sequencing project: providing services to taxonomists for standard genome sequencing and annotation.</title>
        <authorList>
            <consortium name="The Broad Institute Genomics Platform"/>
            <consortium name="The Broad Institute Genome Sequencing Center for Infectious Disease"/>
            <person name="Wu L."/>
            <person name="Ma J."/>
        </authorList>
    </citation>
    <scope>NUCLEOTIDE SEQUENCE [LARGE SCALE GENOMIC DNA]</scope>
    <source>
        <strain evidence="2">JCM 18324</strain>
    </source>
</reference>
<keyword evidence="2" id="KW-1185">Reference proteome</keyword>
<evidence type="ECO:0000313" key="1">
    <source>
        <dbReference type="EMBL" id="GAA4763056.1"/>
    </source>
</evidence>
<accession>A0ABP8ZQY6</accession>
<dbReference type="EMBL" id="BAABJV010000001">
    <property type="protein sequence ID" value="GAA4763056.1"/>
    <property type="molecule type" value="Genomic_DNA"/>
</dbReference>
<evidence type="ECO:0008006" key="3">
    <source>
        <dbReference type="Google" id="ProtNLM"/>
    </source>
</evidence>
<comment type="caution">
    <text evidence="1">The sequence shown here is derived from an EMBL/GenBank/DDBJ whole genome shotgun (WGS) entry which is preliminary data.</text>
</comment>
<dbReference type="InterPro" id="IPR010982">
    <property type="entry name" value="Lambda_DNA-bd_dom_sf"/>
</dbReference>
<dbReference type="Proteomes" id="UP001501147">
    <property type="component" value="Unassembled WGS sequence"/>
</dbReference>
<organism evidence="1 2">
    <name type="scientific">Streptomyces sanyensis</name>
    <dbReference type="NCBI Taxonomy" id="568869"/>
    <lineage>
        <taxon>Bacteria</taxon>
        <taxon>Bacillati</taxon>
        <taxon>Actinomycetota</taxon>
        <taxon>Actinomycetes</taxon>
        <taxon>Kitasatosporales</taxon>
        <taxon>Streptomycetaceae</taxon>
        <taxon>Streptomyces</taxon>
    </lineage>
</organism>
<proteinExistence type="predicted"/>
<dbReference type="Gene3D" id="1.10.260.40">
    <property type="entry name" value="lambda repressor-like DNA-binding domains"/>
    <property type="match status" value="1"/>
</dbReference>